<keyword evidence="1" id="KW-0472">Membrane</keyword>
<dbReference type="InterPro" id="IPR029526">
    <property type="entry name" value="PGBD"/>
</dbReference>
<protein>
    <recommendedName>
        <fullName evidence="2">PiggyBac transposable element-derived protein domain-containing protein</fullName>
    </recommendedName>
</protein>
<evidence type="ECO:0000313" key="4">
    <source>
        <dbReference type="Proteomes" id="UP000076584"/>
    </source>
</evidence>
<dbReference type="EMBL" id="LFIW01002192">
    <property type="protein sequence ID" value="KZL78910.1"/>
    <property type="molecule type" value="Genomic_DNA"/>
</dbReference>
<comment type="caution">
    <text evidence="3">The sequence shown here is derived from an EMBL/GenBank/DDBJ whole genome shotgun (WGS) entry which is preliminary data.</text>
</comment>
<organism evidence="3 4">
    <name type="scientific">Colletotrichum incanum</name>
    <name type="common">Soybean anthracnose fungus</name>
    <dbReference type="NCBI Taxonomy" id="1573173"/>
    <lineage>
        <taxon>Eukaryota</taxon>
        <taxon>Fungi</taxon>
        <taxon>Dikarya</taxon>
        <taxon>Ascomycota</taxon>
        <taxon>Pezizomycotina</taxon>
        <taxon>Sordariomycetes</taxon>
        <taxon>Hypocreomycetidae</taxon>
        <taxon>Glomerellales</taxon>
        <taxon>Glomerellaceae</taxon>
        <taxon>Colletotrichum</taxon>
        <taxon>Colletotrichum spaethianum species complex</taxon>
    </lineage>
</organism>
<feature type="domain" description="PiggyBac transposable element-derived protein" evidence="2">
    <location>
        <begin position="58"/>
        <end position="109"/>
    </location>
</feature>
<reference evidence="3 4" key="1">
    <citation type="submission" date="2015-06" db="EMBL/GenBank/DDBJ databases">
        <title>Survival trade-offs in plant roots during colonization by closely related pathogenic and mutualistic fungi.</title>
        <authorList>
            <person name="Hacquard S."/>
            <person name="Kracher B."/>
            <person name="Hiruma K."/>
            <person name="Weinman A."/>
            <person name="Muench P."/>
            <person name="Garrido Oter R."/>
            <person name="Ver Loren van Themaat E."/>
            <person name="Dallerey J.-F."/>
            <person name="Damm U."/>
            <person name="Henrissat B."/>
            <person name="Lespinet O."/>
            <person name="Thon M."/>
            <person name="Kemen E."/>
            <person name="McHardy A.C."/>
            <person name="Schulze-Lefert P."/>
            <person name="O'Connell R.J."/>
        </authorList>
    </citation>
    <scope>NUCLEOTIDE SEQUENCE [LARGE SCALE GENOMIC DNA]</scope>
    <source>
        <strain evidence="3 4">MAFF 238704</strain>
    </source>
</reference>
<dbReference type="AlphaFoldDB" id="A0A166ZH67"/>
<evidence type="ECO:0000256" key="1">
    <source>
        <dbReference type="SAM" id="Phobius"/>
    </source>
</evidence>
<dbReference type="Pfam" id="PF13843">
    <property type="entry name" value="DDE_Tnp_1_7"/>
    <property type="match status" value="1"/>
</dbReference>
<accession>A0A166ZH67</accession>
<evidence type="ECO:0000313" key="3">
    <source>
        <dbReference type="EMBL" id="KZL78910.1"/>
    </source>
</evidence>
<gene>
    <name evidence="3" type="ORF">CI238_13489</name>
</gene>
<keyword evidence="4" id="KW-1185">Reference proteome</keyword>
<feature type="transmembrane region" description="Helical" evidence="1">
    <location>
        <begin position="69"/>
        <end position="90"/>
    </location>
</feature>
<sequence>MPDVYRKVNEWSAYIQETGDSFYTAGTDITVDKAIHVHGKGPYGLVLQARPAPDDKVAKQALLTLTQRVVTTLVTLLLAVTYYIFLDNLFSSVRLFRALRKLQVGASGTY</sequence>
<evidence type="ECO:0000259" key="2">
    <source>
        <dbReference type="Pfam" id="PF13843"/>
    </source>
</evidence>
<keyword evidence="1" id="KW-1133">Transmembrane helix</keyword>
<keyword evidence="1" id="KW-0812">Transmembrane</keyword>
<dbReference type="STRING" id="1573173.A0A166ZH67"/>
<proteinExistence type="predicted"/>
<dbReference type="Proteomes" id="UP000076584">
    <property type="component" value="Unassembled WGS sequence"/>
</dbReference>
<name>A0A166ZH67_COLIC</name>